<protein>
    <submittedName>
        <fullName evidence="3">Uncharacterized protein</fullName>
    </submittedName>
</protein>
<evidence type="ECO:0000256" key="2">
    <source>
        <dbReference type="SAM" id="Phobius"/>
    </source>
</evidence>
<keyword evidence="2" id="KW-0472">Membrane</keyword>
<feature type="compositionally biased region" description="Basic and acidic residues" evidence="1">
    <location>
        <begin position="16"/>
        <end position="26"/>
    </location>
</feature>
<dbReference type="GO" id="GO:0000329">
    <property type="term" value="C:fungal-type vacuole membrane"/>
    <property type="evidence" value="ECO:0007669"/>
    <property type="project" value="InterPro"/>
</dbReference>
<feature type="transmembrane region" description="Helical" evidence="2">
    <location>
        <begin position="91"/>
        <end position="114"/>
    </location>
</feature>
<feature type="region of interest" description="Disordered" evidence="1">
    <location>
        <begin position="1"/>
        <end position="69"/>
    </location>
</feature>
<dbReference type="InterPro" id="IPR046368">
    <property type="entry name" value="Tag1"/>
</dbReference>
<keyword evidence="4" id="KW-1185">Reference proteome</keyword>
<dbReference type="InterPro" id="IPR022185">
    <property type="entry name" value="DUF3712"/>
</dbReference>
<dbReference type="AlphaFoldDB" id="A0AAQ3R506"/>
<reference evidence="3 4" key="1">
    <citation type="submission" date="2023-11" db="EMBL/GenBank/DDBJ databases">
        <title>An acidophilic fungus is an integral part of prey digestion in a carnivorous sundew plant.</title>
        <authorList>
            <person name="Tsai I.J."/>
        </authorList>
    </citation>
    <scope>NUCLEOTIDE SEQUENCE [LARGE SCALE GENOMIC DNA]</scope>
    <source>
        <strain evidence="3">169a</strain>
    </source>
</reference>
<proteinExistence type="predicted"/>
<dbReference type="Proteomes" id="UP001303373">
    <property type="component" value="Chromosome 6"/>
</dbReference>
<feature type="compositionally biased region" description="Polar residues" evidence="1">
    <location>
        <begin position="29"/>
        <end position="45"/>
    </location>
</feature>
<gene>
    <name evidence="3" type="ORF">R9X50_00436700</name>
</gene>
<feature type="compositionally biased region" description="Low complexity" evidence="1">
    <location>
        <begin position="55"/>
        <end position="67"/>
    </location>
</feature>
<evidence type="ECO:0000256" key="1">
    <source>
        <dbReference type="SAM" id="MobiDB-lite"/>
    </source>
</evidence>
<evidence type="ECO:0000313" key="3">
    <source>
        <dbReference type="EMBL" id="WPH01521.1"/>
    </source>
</evidence>
<dbReference type="PANTHER" id="PTHR35895:SF2">
    <property type="match status" value="1"/>
</dbReference>
<evidence type="ECO:0000313" key="4">
    <source>
        <dbReference type="Proteomes" id="UP001303373"/>
    </source>
</evidence>
<dbReference type="Pfam" id="PF12505">
    <property type="entry name" value="DUF3712"/>
    <property type="match status" value="1"/>
</dbReference>
<organism evidence="3 4">
    <name type="scientific">Acrodontium crateriforme</name>
    <dbReference type="NCBI Taxonomy" id="150365"/>
    <lineage>
        <taxon>Eukaryota</taxon>
        <taxon>Fungi</taxon>
        <taxon>Dikarya</taxon>
        <taxon>Ascomycota</taxon>
        <taxon>Pezizomycotina</taxon>
        <taxon>Dothideomycetes</taxon>
        <taxon>Dothideomycetidae</taxon>
        <taxon>Mycosphaerellales</taxon>
        <taxon>Teratosphaeriaceae</taxon>
        <taxon>Acrodontium</taxon>
    </lineage>
</organism>
<keyword evidence="2" id="KW-1133">Transmembrane helix</keyword>
<accession>A0AAQ3R506</accession>
<sequence length="465" mass="50404">MAHSPARSVSPVNAMNEEHDPFRDPPNRATGSSRATEGDNVNPNSRTEEVEESPNALNTTNTNLTVTNEKEGAVLQRTKTQKMKRHFGRFWWWYLIAGIVLAAILLPILFLVIIPKIVQNVINGQKLPIWNGYLNVLGPSSIAVGLNFTLKTPLPTVIEPVNMSFYVDDKAENPFVTFQLPEEHVSGSAFIHFENQTQNVLDHDGAVVWLNNLFDLQNFTTNVRANPTVRLGKLTSHPRLDKTITLPGLNYLKGVAIQDIEFMFGSKEENGNNMKGTIMIPNAGVLGLAFGDLSFNMMSGNLNLGSITLPNVVLNPGNNTAKFAGSLDFGVLTSNIGTLLSSQGQALKQGNIQLNTTGKSVIVNGQDIPLVEEVLSKKTLTLDIPILTLGGDLLNGLAGLASNGSTSFTSALGDVFGNTTLLGDIANHWNMSSLSQGDAKNQVKRAAAKGHMAWNLFKMSMAMKQ</sequence>
<name>A0AAQ3R506_9PEZI</name>
<dbReference type="PANTHER" id="PTHR35895">
    <property type="entry name" value="CHROMOSOME 16, WHOLE GENOME SHOTGUN SEQUENCE"/>
    <property type="match status" value="1"/>
</dbReference>
<keyword evidence="2" id="KW-0812">Transmembrane</keyword>
<dbReference type="EMBL" id="CP138585">
    <property type="protein sequence ID" value="WPH01521.1"/>
    <property type="molecule type" value="Genomic_DNA"/>
</dbReference>